<evidence type="ECO:0000313" key="3">
    <source>
        <dbReference type="EMBL" id="KAF9494000.1"/>
    </source>
</evidence>
<keyword evidence="4" id="KW-1185">Reference proteome</keyword>
<evidence type="ECO:0000259" key="2">
    <source>
        <dbReference type="Pfam" id="PF18803"/>
    </source>
</evidence>
<comment type="caution">
    <text evidence="3">The sequence shown here is derived from an EMBL/GenBank/DDBJ whole genome shotgun (WGS) entry which is preliminary data.</text>
</comment>
<dbReference type="InterPro" id="IPR041457">
    <property type="entry name" value="CxC2_KDZ-assoc"/>
</dbReference>
<dbReference type="Pfam" id="PF18758">
    <property type="entry name" value="KDZ"/>
    <property type="match status" value="1"/>
</dbReference>
<feature type="region of interest" description="Disordered" evidence="1">
    <location>
        <begin position="188"/>
        <end position="211"/>
    </location>
</feature>
<dbReference type="Pfam" id="PF18803">
    <property type="entry name" value="CxC2"/>
    <property type="match status" value="1"/>
</dbReference>
<feature type="domain" description="CxC2-like cysteine cluster KDZ transposase-associated" evidence="2">
    <location>
        <begin position="232"/>
        <end position="310"/>
    </location>
</feature>
<evidence type="ECO:0000256" key="1">
    <source>
        <dbReference type="SAM" id="MobiDB-lite"/>
    </source>
</evidence>
<protein>
    <recommendedName>
        <fullName evidence="2">CxC2-like cysteine cluster KDZ transposase-associated domain-containing protein</fullName>
    </recommendedName>
</protein>
<sequence>MPPRKRQRVLDLDHLRLSQSTWATTQFETDSVDGTKHEYTAYDHVPHQDSGIRFATNAPTVVPDRTTPMVLDQEYTEDEQIAVSAASKTKKWTGQYFRPGSLWEVSVCVIVDHGNTDRRCKWLKHKADEQIRLQATCGSQDEGEDEVEEVEDTYRDWRVDTDITVEQRDGGVEERFDIDEIIEELEKEKARHAHGGEEDLDGADEEDKGKASLPEAPIDHLIAPSMDPDQNPYVLFVHMNGLHLLPYIQCGCGGLQERIAGAIRMQLMPASFTIFKTMFTFDILEDFRLANLECKTSAYQYYQLLRRKTEPLAPQRLSRCWQWLKKLKWGGQNKTRESDGNTIGEVCTAELAPFCPCCPQPGVNLPDNWKEDENKWVYCRTLMADGNFKADHIRQSTGDKDVWLSPGSSMLPHREEYTEFLRAAENIKTKAPCENSFQAIENTLLYTKTCDINGIVVITCPRHGCFAPGGVADLYRGEQQKNVNWVLLQSLKYSNMDPEQGLLFFYDIACQYSVHFQRRIGHRLPVGLDTDFAIGQFHVHGHKENCLFRFSSIMLCKRYVLADKRAADAEDTRDEITERVGARNITAWTDAIVEAENTRYIDLSVMDIYGMSASYEDHLAVPAEDEPLNGEYQWIREAIEVQELQWHVLCQAKRTLKNGRADEARQIANLREKISKGISDIALQSRVLGIDGSDIRNIDPPASMTGTEPLPGDTLFSNLNDFEPPDNDIDVDDEESSDEADVPTVLTAAVASPPLAEHPTTASPSHTGAHLRAENIIIPLPSTVPQCALQLRSHELGLHTLRGAGRQLIKTRSRDRINTLNKKRSDLVYAYARCWHAMMTLKANGTILRKFKELSKADIKNDESALAALQESNHVLYLKSRTLASHWREELLLVKYEMEWTVRYFKHNHDVWVDRSSDSSSPGAKVYARCKAAQYLWQAQVAEGEFIKYNRAQLHLVT</sequence>
<feature type="compositionally biased region" description="Acidic residues" evidence="1">
    <location>
        <begin position="723"/>
        <end position="741"/>
    </location>
</feature>
<gene>
    <name evidence="3" type="ORF">BDN71DRAFT_1496714</name>
</gene>
<evidence type="ECO:0000313" key="4">
    <source>
        <dbReference type="Proteomes" id="UP000807025"/>
    </source>
</evidence>
<feature type="compositionally biased region" description="Basic and acidic residues" evidence="1">
    <location>
        <begin position="188"/>
        <end position="197"/>
    </location>
</feature>
<dbReference type="Proteomes" id="UP000807025">
    <property type="component" value="Unassembled WGS sequence"/>
</dbReference>
<reference evidence="3" key="1">
    <citation type="submission" date="2020-11" db="EMBL/GenBank/DDBJ databases">
        <authorList>
            <consortium name="DOE Joint Genome Institute"/>
            <person name="Ahrendt S."/>
            <person name="Riley R."/>
            <person name="Andreopoulos W."/>
            <person name="Labutti K."/>
            <person name="Pangilinan J."/>
            <person name="Ruiz-Duenas F.J."/>
            <person name="Barrasa J.M."/>
            <person name="Sanchez-Garcia M."/>
            <person name="Camarero S."/>
            <person name="Miyauchi S."/>
            <person name="Serrano A."/>
            <person name="Linde D."/>
            <person name="Babiker R."/>
            <person name="Drula E."/>
            <person name="Ayuso-Fernandez I."/>
            <person name="Pacheco R."/>
            <person name="Padilla G."/>
            <person name="Ferreira P."/>
            <person name="Barriuso J."/>
            <person name="Kellner H."/>
            <person name="Castanera R."/>
            <person name="Alfaro M."/>
            <person name="Ramirez L."/>
            <person name="Pisabarro A.G."/>
            <person name="Kuo A."/>
            <person name="Tritt A."/>
            <person name="Lipzen A."/>
            <person name="He G."/>
            <person name="Yan M."/>
            <person name="Ng V."/>
            <person name="Cullen D."/>
            <person name="Martin F."/>
            <person name="Rosso M.-N."/>
            <person name="Henrissat B."/>
            <person name="Hibbett D."/>
            <person name="Martinez A.T."/>
            <person name="Grigoriev I.V."/>
        </authorList>
    </citation>
    <scope>NUCLEOTIDE SEQUENCE</scope>
    <source>
        <strain evidence="3">ATCC 90797</strain>
    </source>
</reference>
<organism evidence="3 4">
    <name type="scientific">Pleurotus eryngii</name>
    <name type="common">Boletus of the steppes</name>
    <dbReference type="NCBI Taxonomy" id="5323"/>
    <lineage>
        <taxon>Eukaryota</taxon>
        <taxon>Fungi</taxon>
        <taxon>Dikarya</taxon>
        <taxon>Basidiomycota</taxon>
        <taxon>Agaricomycotina</taxon>
        <taxon>Agaricomycetes</taxon>
        <taxon>Agaricomycetidae</taxon>
        <taxon>Agaricales</taxon>
        <taxon>Pleurotineae</taxon>
        <taxon>Pleurotaceae</taxon>
        <taxon>Pleurotus</taxon>
    </lineage>
</organism>
<name>A0A9P5ZUE5_PLEER</name>
<feature type="region of interest" description="Disordered" evidence="1">
    <location>
        <begin position="720"/>
        <end position="741"/>
    </location>
</feature>
<dbReference type="EMBL" id="MU154578">
    <property type="protein sequence ID" value="KAF9494000.1"/>
    <property type="molecule type" value="Genomic_DNA"/>
</dbReference>
<dbReference type="InterPro" id="IPR040521">
    <property type="entry name" value="KDZ"/>
</dbReference>
<dbReference type="AlphaFoldDB" id="A0A9P5ZUE5"/>
<accession>A0A9P5ZUE5</accession>
<proteinExistence type="predicted"/>